<proteinExistence type="predicted"/>
<comment type="caution">
    <text evidence="2">The sequence shown here is derived from an EMBL/GenBank/DDBJ whole genome shotgun (WGS) entry which is preliminary data.</text>
</comment>
<dbReference type="EMBL" id="JBHILM010000014">
    <property type="protein sequence ID" value="MFB5682077.1"/>
    <property type="molecule type" value="Genomic_DNA"/>
</dbReference>
<feature type="chain" id="PRO_5045296646" description="DUF4367 domain-containing protein" evidence="1">
    <location>
        <begin position="28"/>
        <end position="218"/>
    </location>
</feature>
<accession>A0ABV5B9B0</accession>
<evidence type="ECO:0008006" key="4">
    <source>
        <dbReference type="Google" id="ProtNLM"/>
    </source>
</evidence>
<dbReference type="RefSeq" id="WP_375525838.1">
    <property type="nucleotide sequence ID" value="NZ_JBHILM010000014.1"/>
</dbReference>
<name>A0ABV5B9B0_9BACL</name>
<evidence type="ECO:0000313" key="2">
    <source>
        <dbReference type="EMBL" id="MFB5682077.1"/>
    </source>
</evidence>
<dbReference type="Proteomes" id="UP001580407">
    <property type="component" value="Unassembled WGS sequence"/>
</dbReference>
<keyword evidence="1" id="KW-0732">Signal</keyword>
<keyword evidence="3" id="KW-1185">Reference proteome</keyword>
<sequence>MKKKIAVAGLTGALLLTGGGLMYQTYAAEADSTTTIDTPSDTVGNVSEDEATSISVQPEERIEPDPNAQQFGVDLSEVPEGELRIPEDIKEPSAAVSINSEQSSVVPDLKQTNLFAQDFGDGLQFKATYQSQNGTEFLVSQNPLLTDEDGTIQAIKEFYNEPVGETEISGHQAAYVDGKERKVVHFFVKNHGFSVSTFNGSLDDALNVAKQILEQIAE</sequence>
<gene>
    <name evidence="2" type="ORF">ACE3NQ_14230</name>
</gene>
<protein>
    <recommendedName>
        <fullName evidence="4">DUF4367 domain-containing protein</fullName>
    </recommendedName>
</protein>
<reference evidence="2 3" key="1">
    <citation type="submission" date="2024-09" db="EMBL/GenBank/DDBJ databases">
        <authorList>
            <person name="Ruan L."/>
        </authorList>
    </citation>
    <scope>NUCLEOTIDE SEQUENCE [LARGE SCALE GENOMIC DNA]</scope>
    <source>
        <strain evidence="2 3">D33</strain>
    </source>
</reference>
<feature type="signal peptide" evidence="1">
    <location>
        <begin position="1"/>
        <end position="27"/>
    </location>
</feature>
<evidence type="ECO:0000256" key="1">
    <source>
        <dbReference type="SAM" id="SignalP"/>
    </source>
</evidence>
<evidence type="ECO:0000313" key="3">
    <source>
        <dbReference type="Proteomes" id="UP001580407"/>
    </source>
</evidence>
<organism evidence="2 3">
    <name type="scientific">Paenibacillus terreus</name>
    <dbReference type="NCBI Taxonomy" id="1387834"/>
    <lineage>
        <taxon>Bacteria</taxon>
        <taxon>Bacillati</taxon>
        <taxon>Bacillota</taxon>
        <taxon>Bacilli</taxon>
        <taxon>Bacillales</taxon>
        <taxon>Paenibacillaceae</taxon>
        <taxon>Paenibacillus</taxon>
    </lineage>
</organism>